<dbReference type="PIRSF" id="PIRSF015840">
    <property type="entry name" value="DUF284_TM_euk"/>
    <property type="match status" value="1"/>
</dbReference>
<evidence type="ECO:0000256" key="8">
    <source>
        <dbReference type="SAM" id="Phobius"/>
    </source>
</evidence>
<dbReference type="GO" id="GO:0005794">
    <property type="term" value="C:Golgi apparatus"/>
    <property type="evidence" value="ECO:0007669"/>
    <property type="project" value="TreeGrafter"/>
</dbReference>
<evidence type="ECO:0000256" key="3">
    <source>
        <dbReference type="ARBA" id="ARBA00022692"/>
    </source>
</evidence>
<dbReference type="STRING" id="1388766.A0A017STF9"/>
<dbReference type="GO" id="GO:0005886">
    <property type="term" value="C:plasma membrane"/>
    <property type="evidence" value="ECO:0007669"/>
    <property type="project" value="TreeGrafter"/>
</dbReference>
<dbReference type="HOGENOM" id="CLU_025025_0_1_1"/>
<feature type="transmembrane region" description="Helical" evidence="8">
    <location>
        <begin position="342"/>
        <end position="367"/>
    </location>
</feature>
<dbReference type="AlphaFoldDB" id="A0A017STF9"/>
<keyword evidence="5 6" id="KW-0472">Membrane</keyword>
<dbReference type="PANTHER" id="PTHR10926:SF0">
    <property type="entry name" value="CDC50, ISOFORM A"/>
    <property type="match status" value="1"/>
</dbReference>
<organism evidence="9 10">
    <name type="scientific">Aspergillus ruber (strain CBS 135680)</name>
    <dbReference type="NCBI Taxonomy" id="1388766"/>
    <lineage>
        <taxon>Eukaryota</taxon>
        <taxon>Fungi</taxon>
        <taxon>Dikarya</taxon>
        <taxon>Ascomycota</taxon>
        <taxon>Pezizomycotina</taxon>
        <taxon>Eurotiomycetes</taxon>
        <taxon>Eurotiomycetidae</taxon>
        <taxon>Eurotiales</taxon>
        <taxon>Aspergillaceae</taxon>
        <taxon>Aspergillus</taxon>
        <taxon>Aspergillus subgen. Aspergillus</taxon>
    </lineage>
</organism>
<evidence type="ECO:0000256" key="5">
    <source>
        <dbReference type="ARBA" id="ARBA00023136"/>
    </source>
</evidence>
<dbReference type="PANTHER" id="PTHR10926">
    <property type="entry name" value="CELL CYCLE CONTROL PROTEIN 50"/>
    <property type="match status" value="1"/>
</dbReference>
<dbReference type="Proteomes" id="UP000019804">
    <property type="component" value="Unassembled WGS sequence"/>
</dbReference>
<proteinExistence type="inferred from homology"/>
<feature type="compositionally biased region" description="Basic and acidic residues" evidence="7">
    <location>
        <begin position="13"/>
        <end position="23"/>
    </location>
</feature>
<keyword evidence="3 8" id="KW-0812">Transmembrane</keyword>
<evidence type="ECO:0000313" key="9">
    <source>
        <dbReference type="EMBL" id="EYE99545.1"/>
    </source>
</evidence>
<feature type="compositionally biased region" description="Polar residues" evidence="7">
    <location>
        <begin position="1"/>
        <end position="12"/>
    </location>
</feature>
<comment type="subcellular location">
    <subcellularLocation>
        <location evidence="1">Membrane</location>
        <topology evidence="1">Multi-pass membrane protein</topology>
    </subcellularLocation>
</comment>
<dbReference type="GO" id="GO:0045332">
    <property type="term" value="P:phospholipid translocation"/>
    <property type="evidence" value="ECO:0007669"/>
    <property type="project" value="UniProtKB-UniRule"/>
</dbReference>
<dbReference type="Pfam" id="PF03381">
    <property type="entry name" value="CDC50"/>
    <property type="match status" value="1"/>
</dbReference>
<evidence type="ECO:0000313" key="10">
    <source>
        <dbReference type="Proteomes" id="UP000019804"/>
    </source>
</evidence>
<dbReference type="EMBL" id="KK088411">
    <property type="protein sequence ID" value="EYE99545.1"/>
    <property type="molecule type" value="Genomic_DNA"/>
</dbReference>
<sequence length="402" mass="45457">MSRTDTGSLDNQDPTKDTDGDKKPKSRRPANTAFRQQRLKAWQPILNPKSVLPLFFVVGVIFAPIGGVLLWASSQVQEFAIDYSECSDKAPTVPSSSQMPGDKYTSTFKSSAMDAPFWQRNTTENTTTCTLTFSIPESMGPPVFMYYRLTNFYQNHRRYVQSMYLDQMKGKAVENKTIKGSTCEPLTIDPDTQKAYYPCGLIANSKFNDTINNPWQVGSVNGETEYNMTNKGIAWESDKEIIKKTEYKPWEVVPPQNWRERYPNGYTEENFPDLGQDEDFMVWMRTAALPTFSKLARRNDTTELAPGNYRLSIQDRFPVTEYGGEKWILISTRTVIGGRNPFMGIAYVVVGGTCVLLGTLFTIAHLVRPRKLGDHTYLTWNNDQDSSAIASGRDQRLGAHTS</sequence>
<evidence type="ECO:0000256" key="6">
    <source>
        <dbReference type="PIRNR" id="PIRNR015840"/>
    </source>
</evidence>
<name>A0A017STF9_ASPRC</name>
<dbReference type="GO" id="GO:0005783">
    <property type="term" value="C:endoplasmic reticulum"/>
    <property type="evidence" value="ECO:0007669"/>
    <property type="project" value="TreeGrafter"/>
</dbReference>
<evidence type="ECO:0000256" key="4">
    <source>
        <dbReference type="ARBA" id="ARBA00022989"/>
    </source>
</evidence>
<protein>
    <submittedName>
        <fullName evidence="9">Lem3/Cdc50</fullName>
    </submittedName>
</protein>
<gene>
    <name evidence="9" type="ORF">EURHEDRAFT_407524</name>
</gene>
<keyword evidence="10" id="KW-1185">Reference proteome</keyword>
<reference evidence="10" key="1">
    <citation type="journal article" date="2014" name="Nat. Commun.">
        <title>Genomic adaptations of the halophilic Dead Sea filamentous fungus Eurotium rubrum.</title>
        <authorList>
            <person name="Kis-Papo T."/>
            <person name="Weig A.R."/>
            <person name="Riley R."/>
            <person name="Persoh D."/>
            <person name="Salamov A."/>
            <person name="Sun H."/>
            <person name="Lipzen A."/>
            <person name="Wasser S.P."/>
            <person name="Rambold G."/>
            <person name="Grigoriev I.V."/>
            <person name="Nevo E."/>
        </authorList>
    </citation>
    <scope>NUCLEOTIDE SEQUENCE [LARGE SCALE GENOMIC DNA]</scope>
    <source>
        <strain evidence="10">CBS 135680</strain>
    </source>
</reference>
<evidence type="ECO:0000256" key="7">
    <source>
        <dbReference type="SAM" id="MobiDB-lite"/>
    </source>
</evidence>
<dbReference type="RefSeq" id="XP_040643233.1">
    <property type="nucleotide sequence ID" value="XM_040780577.1"/>
</dbReference>
<dbReference type="InterPro" id="IPR005045">
    <property type="entry name" value="CDC50/LEM3_fam"/>
</dbReference>
<feature type="transmembrane region" description="Helical" evidence="8">
    <location>
        <begin position="51"/>
        <end position="72"/>
    </location>
</feature>
<dbReference type="OrthoDB" id="340608at2759"/>
<accession>A0A017STF9</accession>
<keyword evidence="4 8" id="KW-1133">Transmembrane helix</keyword>
<evidence type="ECO:0000256" key="2">
    <source>
        <dbReference type="ARBA" id="ARBA00009457"/>
    </source>
</evidence>
<comment type="similarity">
    <text evidence="2 6">Belongs to the CDC50/LEM3 family.</text>
</comment>
<evidence type="ECO:0000256" key="1">
    <source>
        <dbReference type="ARBA" id="ARBA00004141"/>
    </source>
</evidence>
<dbReference type="GeneID" id="63695701"/>
<feature type="region of interest" description="Disordered" evidence="7">
    <location>
        <begin position="1"/>
        <end position="31"/>
    </location>
</feature>